<sequence>YLWPSTGQGYLMKSLASVFIGGTSVFGGMGTIFGTFIGAIIMGSLEAGIVSSGISGFWTQFIFGLVIVLSLTIYAYMNKRLSLGRKLIRSIKSLFGRVEK</sequence>
<name>X1D2L8_9ZZZZ</name>
<evidence type="ECO:0008006" key="3">
    <source>
        <dbReference type="Google" id="ProtNLM"/>
    </source>
</evidence>
<keyword evidence="1" id="KW-0812">Transmembrane</keyword>
<gene>
    <name evidence="2" type="ORF">S01H4_56600</name>
</gene>
<protein>
    <recommendedName>
        <fullName evidence="3">ABC transporter permease</fullName>
    </recommendedName>
</protein>
<dbReference type="PANTHER" id="PTHR32196:SF72">
    <property type="entry name" value="RIBOSE IMPORT PERMEASE PROTEIN RBSC"/>
    <property type="match status" value="1"/>
</dbReference>
<keyword evidence="1" id="KW-0472">Membrane</keyword>
<accession>X1D2L8</accession>
<proteinExistence type="predicted"/>
<dbReference type="GO" id="GO:0005886">
    <property type="term" value="C:plasma membrane"/>
    <property type="evidence" value="ECO:0007669"/>
    <property type="project" value="TreeGrafter"/>
</dbReference>
<dbReference type="PANTHER" id="PTHR32196">
    <property type="entry name" value="ABC TRANSPORTER PERMEASE PROTEIN YPHD-RELATED-RELATED"/>
    <property type="match status" value="1"/>
</dbReference>
<comment type="caution">
    <text evidence="2">The sequence shown here is derived from an EMBL/GenBank/DDBJ whole genome shotgun (WGS) entry which is preliminary data.</text>
</comment>
<evidence type="ECO:0000256" key="1">
    <source>
        <dbReference type="SAM" id="Phobius"/>
    </source>
</evidence>
<organism evidence="2">
    <name type="scientific">marine sediment metagenome</name>
    <dbReference type="NCBI Taxonomy" id="412755"/>
    <lineage>
        <taxon>unclassified sequences</taxon>
        <taxon>metagenomes</taxon>
        <taxon>ecological metagenomes</taxon>
    </lineage>
</organism>
<feature type="non-terminal residue" evidence="2">
    <location>
        <position position="1"/>
    </location>
</feature>
<evidence type="ECO:0000313" key="2">
    <source>
        <dbReference type="EMBL" id="GAH14996.1"/>
    </source>
</evidence>
<dbReference type="AlphaFoldDB" id="X1D2L8"/>
<dbReference type="EMBL" id="BART01032814">
    <property type="protein sequence ID" value="GAH14996.1"/>
    <property type="molecule type" value="Genomic_DNA"/>
</dbReference>
<keyword evidence="1" id="KW-1133">Transmembrane helix</keyword>
<reference evidence="2" key="1">
    <citation type="journal article" date="2014" name="Front. Microbiol.">
        <title>High frequency of phylogenetically diverse reductive dehalogenase-homologous genes in deep subseafloor sedimentary metagenomes.</title>
        <authorList>
            <person name="Kawai M."/>
            <person name="Futagami T."/>
            <person name="Toyoda A."/>
            <person name="Takaki Y."/>
            <person name="Nishi S."/>
            <person name="Hori S."/>
            <person name="Arai W."/>
            <person name="Tsubouchi T."/>
            <person name="Morono Y."/>
            <person name="Uchiyama I."/>
            <person name="Ito T."/>
            <person name="Fujiyama A."/>
            <person name="Inagaki F."/>
            <person name="Takami H."/>
        </authorList>
    </citation>
    <scope>NUCLEOTIDE SEQUENCE</scope>
    <source>
        <strain evidence="2">Expedition CK06-06</strain>
    </source>
</reference>
<feature type="transmembrane region" description="Helical" evidence="1">
    <location>
        <begin position="18"/>
        <end position="45"/>
    </location>
</feature>
<feature type="transmembrane region" description="Helical" evidence="1">
    <location>
        <begin position="57"/>
        <end position="77"/>
    </location>
</feature>